<protein>
    <submittedName>
        <fullName evidence="1">Uncharacterized protein</fullName>
    </submittedName>
</protein>
<accession>A0ACB9E6K3</accession>
<gene>
    <name evidence="1" type="ORF">L1987_54200</name>
</gene>
<comment type="caution">
    <text evidence="1">The sequence shown here is derived from an EMBL/GenBank/DDBJ whole genome shotgun (WGS) entry which is preliminary data.</text>
</comment>
<reference evidence="1 2" key="2">
    <citation type="journal article" date="2022" name="Mol. Ecol. Resour.">
        <title>The genomes of chicory, endive, great burdock and yacon provide insights into Asteraceae paleo-polyploidization history and plant inulin production.</title>
        <authorList>
            <person name="Fan W."/>
            <person name="Wang S."/>
            <person name="Wang H."/>
            <person name="Wang A."/>
            <person name="Jiang F."/>
            <person name="Liu H."/>
            <person name="Zhao H."/>
            <person name="Xu D."/>
            <person name="Zhang Y."/>
        </authorList>
    </citation>
    <scope>NUCLEOTIDE SEQUENCE [LARGE SCALE GENOMIC DNA]</scope>
    <source>
        <strain evidence="2">cv. Yunnan</strain>
        <tissue evidence="1">Leaves</tissue>
    </source>
</reference>
<evidence type="ECO:0000313" key="1">
    <source>
        <dbReference type="EMBL" id="KAI3754417.1"/>
    </source>
</evidence>
<proteinExistence type="predicted"/>
<organism evidence="1 2">
    <name type="scientific">Smallanthus sonchifolius</name>
    <dbReference type="NCBI Taxonomy" id="185202"/>
    <lineage>
        <taxon>Eukaryota</taxon>
        <taxon>Viridiplantae</taxon>
        <taxon>Streptophyta</taxon>
        <taxon>Embryophyta</taxon>
        <taxon>Tracheophyta</taxon>
        <taxon>Spermatophyta</taxon>
        <taxon>Magnoliopsida</taxon>
        <taxon>eudicotyledons</taxon>
        <taxon>Gunneridae</taxon>
        <taxon>Pentapetalae</taxon>
        <taxon>asterids</taxon>
        <taxon>campanulids</taxon>
        <taxon>Asterales</taxon>
        <taxon>Asteraceae</taxon>
        <taxon>Asteroideae</taxon>
        <taxon>Heliantheae alliance</taxon>
        <taxon>Millerieae</taxon>
        <taxon>Smallanthus</taxon>
    </lineage>
</organism>
<dbReference type="Proteomes" id="UP001056120">
    <property type="component" value="Linkage Group LG18"/>
</dbReference>
<name>A0ACB9E6K3_9ASTR</name>
<reference evidence="2" key="1">
    <citation type="journal article" date="2022" name="Mol. Ecol. Resour.">
        <title>The genomes of chicory, endive, great burdock and yacon provide insights into Asteraceae palaeo-polyploidization history and plant inulin production.</title>
        <authorList>
            <person name="Fan W."/>
            <person name="Wang S."/>
            <person name="Wang H."/>
            <person name="Wang A."/>
            <person name="Jiang F."/>
            <person name="Liu H."/>
            <person name="Zhao H."/>
            <person name="Xu D."/>
            <person name="Zhang Y."/>
        </authorList>
    </citation>
    <scope>NUCLEOTIDE SEQUENCE [LARGE SCALE GENOMIC DNA]</scope>
    <source>
        <strain evidence="2">cv. Yunnan</strain>
    </source>
</reference>
<sequence length="136" mass="15606">MDMMNRVCKPYFNKFVIVFIDNILTYSKSEEDHTDHLKILLEVLRTETLYAKFLKCEFWLSEVQFLGHIINADGIQVDPFKIEAISKWETPKSQTEVRSFFGLVDGNEGFSVYCDTSHTGFGCVLMQGSKVIAYAS</sequence>
<keyword evidence="2" id="KW-1185">Reference proteome</keyword>
<dbReference type="EMBL" id="CM042035">
    <property type="protein sequence ID" value="KAI3754417.1"/>
    <property type="molecule type" value="Genomic_DNA"/>
</dbReference>
<evidence type="ECO:0000313" key="2">
    <source>
        <dbReference type="Proteomes" id="UP001056120"/>
    </source>
</evidence>